<reference evidence="1" key="1">
    <citation type="submission" date="2019-08" db="EMBL/GenBank/DDBJ databases">
        <authorList>
            <person name="Kucharzyk K."/>
            <person name="Murdoch R.W."/>
            <person name="Higgins S."/>
            <person name="Loffler F."/>
        </authorList>
    </citation>
    <scope>NUCLEOTIDE SEQUENCE</scope>
</reference>
<organism evidence="1">
    <name type="scientific">bioreactor metagenome</name>
    <dbReference type="NCBI Taxonomy" id="1076179"/>
    <lineage>
        <taxon>unclassified sequences</taxon>
        <taxon>metagenomes</taxon>
        <taxon>ecological metagenomes</taxon>
    </lineage>
</organism>
<gene>
    <name evidence="1" type="ORF">SDC9_130609</name>
</gene>
<accession>A0A645D300</accession>
<sequence length="212" mass="23871">MNLIIRRGNAFGDLCLESGFQRVVGILFREISTEPVNIHLHACGIELFLEDFERTRIYIGRALALRLRLEGIHVVLHLFFDLRFNVGLLFVGQRDAHEIRFVKLNLVGDQRCNHAVLHGFNVSILGRRSHAVIGVHLHHVVVLIRNIAPGDGVFIANFDGDRIVVNGVSAARVGARCRIGRVVLERTAHDGQHQRNCQQGSQHLLPFEILHV</sequence>
<evidence type="ECO:0000313" key="1">
    <source>
        <dbReference type="EMBL" id="MPM83545.1"/>
    </source>
</evidence>
<proteinExistence type="predicted"/>
<dbReference type="AlphaFoldDB" id="A0A645D300"/>
<comment type="caution">
    <text evidence="1">The sequence shown here is derived from an EMBL/GenBank/DDBJ whole genome shotgun (WGS) entry which is preliminary data.</text>
</comment>
<dbReference type="EMBL" id="VSSQ01032317">
    <property type="protein sequence ID" value="MPM83545.1"/>
    <property type="molecule type" value="Genomic_DNA"/>
</dbReference>
<protein>
    <submittedName>
        <fullName evidence="1">Uncharacterized protein</fullName>
    </submittedName>
</protein>
<name>A0A645D300_9ZZZZ</name>